<accession>A0A089XDD4</accession>
<keyword evidence="2" id="KW-1185">Reference proteome</keyword>
<name>A0A089XDD4_STRGA</name>
<organism evidence="1 2">
    <name type="scientific">Streptomyces glaucescens</name>
    <dbReference type="NCBI Taxonomy" id="1907"/>
    <lineage>
        <taxon>Bacteria</taxon>
        <taxon>Bacillati</taxon>
        <taxon>Actinomycetota</taxon>
        <taxon>Actinomycetes</taxon>
        <taxon>Kitasatosporales</taxon>
        <taxon>Streptomycetaceae</taxon>
        <taxon>Streptomyces</taxon>
    </lineage>
</organism>
<dbReference type="OrthoDB" id="4318370at2"/>
<proteinExistence type="predicted"/>
<dbReference type="AlphaFoldDB" id="A0A089XDD4"/>
<evidence type="ECO:0008006" key="3">
    <source>
        <dbReference type="Google" id="ProtNLM"/>
    </source>
</evidence>
<dbReference type="eggNOG" id="ENOG502ZHNV">
    <property type="taxonomic scope" value="Bacteria"/>
</dbReference>
<dbReference type="Proteomes" id="UP000029482">
    <property type="component" value="Chromosome"/>
</dbReference>
<sequence>MSDGTAALAPHEIALLRGGPRAAVTVAVVALYLRGAMEPGPPGLLWAVPEDAPGGLEEAVGSALRRPVRFRRLVRDPEVRLAVAEMRIPLAEAGLLRWPFLGPTRGARREVEALRVRHPLPARRYGLSDDDKLLAVALHDEAALRVLMPRFAVRAGLLPRAEAADARGSSPSWGYGGAASLCGGGDGGGSG</sequence>
<dbReference type="HOGENOM" id="CLU_1336848_0_0_11"/>
<evidence type="ECO:0000313" key="1">
    <source>
        <dbReference type="EMBL" id="AIS01274.1"/>
    </source>
</evidence>
<dbReference type="EMBL" id="CP009438">
    <property type="protein sequence ID" value="AIS01274.1"/>
    <property type="molecule type" value="Genomic_DNA"/>
</dbReference>
<evidence type="ECO:0000313" key="2">
    <source>
        <dbReference type="Proteomes" id="UP000029482"/>
    </source>
</evidence>
<dbReference type="InterPro" id="IPR026467">
    <property type="entry name" value="Ser/Gly_Cys_C_dom"/>
</dbReference>
<gene>
    <name evidence="1" type="ORF">SGLAU_26680</name>
</gene>
<dbReference type="KEGG" id="sgu:SGLAU_26680"/>
<dbReference type="NCBIfam" id="TIGR04222">
    <property type="entry name" value="near_uncomplex"/>
    <property type="match status" value="1"/>
</dbReference>
<protein>
    <recommendedName>
        <fullName evidence="3">TIGR04222 domain-containing membrane protein</fullName>
    </recommendedName>
</protein>
<reference evidence="2" key="1">
    <citation type="journal article" date="2015" name="J. Biotechnol.">
        <title>Complete genome sequence of the actinobacterium Streptomyces glaucescens GLA.O (DSM 40922) consisting of a linear chromosome and one linear plasmid.</title>
        <authorList>
            <person name="Ortseifen V."/>
            <person name="Winkler A."/>
            <person name="Albersmeier A."/>
            <person name="Wendler S."/>
            <person name="Puhler A."/>
            <person name="Kalinowski J."/>
            <person name="Ruckert C."/>
        </authorList>
    </citation>
    <scope>NUCLEOTIDE SEQUENCE [LARGE SCALE GENOMIC DNA]</scope>
    <source>
        <strain evidence="2">DSM 40922 / GLA O</strain>
    </source>
</reference>